<sequence length="564" mass="62522">MSRSDSPCLSLAIARLNTREANHFATWVVQSPYPSGYVHHDCILPETLSQAWQAWLEMFSPQSLAQISPLSSPQPMISLASTDSSQKLSYSSRLMQHLGIHLWQWLFQGAIQNSLHRSQGIAIGQDQPLRVRLDVREADLIPLPWEIMQPQAGQPAISLSQQLLFSRTTSDVNPLPQYQPAQLLNILLVLGQPEAESKNSPGLQPLEKSSQIQQLQLEQEAQQLSQIFTTCSSPTEDPYPDNPAPCRVTTLIQPSISQLIAQLETGEHNVLFYGGHCIPAPDGGLLFLQPDVTLNGTELAQVLVRCGVVMAVFNACWGAHPAFDLTPSPEAIFQAIPSSSLAKVLIHHGVPAVLGMRDSITDQEALSFIQAFAQALVARKPIDQAVAIARQHLLPLYKFNHPAWTLPVLYMHPEFSGELMQPLEEIRTELPVNSPTWLGYVSPRAWLRLPSRLDNGETVAPQIWPIEAGSVRVGRGEDNDIVISEQWVSSKHAEIFSRNSNDDRSQPSFFLRDFSRYGTLVLAETGWLRVHHQEVALKSGTQLKFGSSQGQALEFMIEPAQPSI</sequence>
<dbReference type="PROSITE" id="PS50006">
    <property type="entry name" value="FHA_DOMAIN"/>
    <property type="match status" value="1"/>
</dbReference>
<dbReference type="SMART" id="SM00240">
    <property type="entry name" value="FHA"/>
    <property type="match status" value="1"/>
</dbReference>
<dbReference type="AlphaFoldDB" id="A0A0F5YHA6"/>
<dbReference type="RefSeq" id="WP_049560463.1">
    <property type="nucleotide sequence ID" value="NZ_LATL02000236.1"/>
</dbReference>
<dbReference type="InterPro" id="IPR008984">
    <property type="entry name" value="SMAD_FHA_dom_sf"/>
</dbReference>
<gene>
    <name evidence="2" type="ORF">WN50_09695</name>
</gene>
<reference evidence="2 3" key="1">
    <citation type="submission" date="2015-06" db="EMBL/GenBank/DDBJ databases">
        <title>Draft genome assembly of filamentous brackish cyanobacterium Limnoraphis robusta strain CS-951.</title>
        <authorList>
            <person name="Willis A."/>
            <person name="Parks M."/>
            <person name="Burford M.A."/>
        </authorList>
    </citation>
    <scope>NUCLEOTIDE SEQUENCE [LARGE SCALE GENOMIC DNA]</scope>
    <source>
        <strain evidence="2 3">CS-951</strain>
    </source>
</reference>
<feature type="domain" description="FHA" evidence="1">
    <location>
        <begin position="471"/>
        <end position="521"/>
    </location>
</feature>
<dbReference type="Pfam" id="PF00498">
    <property type="entry name" value="FHA"/>
    <property type="match status" value="1"/>
</dbReference>
<dbReference type="Gene3D" id="2.60.200.20">
    <property type="match status" value="1"/>
</dbReference>
<name>A0A0F5YHA6_9CYAN</name>
<dbReference type="PATRIC" id="fig|1637645.4.peg.4681"/>
<accession>A0A0F5YHA6</accession>
<dbReference type="SUPFAM" id="SSF49879">
    <property type="entry name" value="SMAD/FHA domain"/>
    <property type="match status" value="1"/>
</dbReference>
<dbReference type="Pfam" id="PF12770">
    <property type="entry name" value="CHAT"/>
    <property type="match status" value="1"/>
</dbReference>
<comment type="caution">
    <text evidence="2">The sequence shown here is derived from an EMBL/GenBank/DDBJ whole genome shotgun (WGS) entry which is preliminary data.</text>
</comment>
<evidence type="ECO:0000313" key="2">
    <source>
        <dbReference type="EMBL" id="KKD38276.2"/>
    </source>
</evidence>
<dbReference type="OrthoDB" id="474997at2"/>
<dbReference type="InterPro" id="IPR024983">
    <property type="entry name" value="CHAT_dom"/>
</dbReference>
<dbReference type="Proteomes" id="UP000033607">
    <property type="component" value="Unassembled WGS sequence"/>
</dbReference>
<protein>
    <recommendedName>
        <fullName evidence="1">FHA domain-containing protein</fullName>
    </recommendedName>
</protein>
<organism evidence="2 3">
    <name type="scientific">Limnoraphis robusta CS-951</name>
    <dbReference type="NCBI Taxonomy" id="1637645"/>
    <lineage>
        <taxon>Bacteria</taxon>
        <taxon>Bacillati</taxon>
        <taxon>Cyanobacteriota</taxon>
        <taxon>Cyanophyceae</taxon>
        <taxon>Oscillatoriophycideae</taxon>
        <taxon>Oscillatoriales</taxon>
        <taxon>Sirenicapillariaceae</taxon>
        <taxon>Limnoraphis</taxon>
    </lineage>
</organism>
<dbReference type="InterPro" id="IPR000253">
    <property type="entry name" value="FHA_dom"/>
</dbReference>
<dbReference type="EMBL" id="LATL02000236">
    <property type="protein sequence ID" value="KKD38276.2"/>
    <property type="molecule type" value="Genomic_DNA"/>
</dbReference>
<proteinExistence type="predicted"/>
<evidence type="ECO:0000313" key="3">
    <source>
        <dbReference type="Proteomes" id="UP000033607"/>
    </source>
</evidence>
<evidence type="ECO:0000259" key="1">
    <source>
        <dbReference type="PROSITE" id="PS50006"/>
    </source>
</evidence>